<gene>
    <name evidence="2" type="ordered locus">Alvin_3256</name>
</gene>
<dbReference type="HOGENOM" id="CLU_155888_2_0_6"/>
<dbReference type="InterPro" id="IPR049809">
    <property type="entry name" value="YehF/YfeS-like_WGR"/>
</dbReference>
<dbReference type="EMBL" id="CP001898">
    <property type="protein sequence ID" value="ADC64147.1"/>
    <property type="molecule type" value="Genomic_DNA"/>
</dbReference>
<dbReference type="OrthoDB" id="5801306at2"/>
<geneLocation type="plasmid" evidence="2 3">
    <name>pALVIN02</name>
</geneLocation>
<dbReference type="InterPro" id="IPR008893">
    <property type="entry name" value="WGR_domain"/>
</dbReference>
<sequence>MCLRWIHPEKQRYYQVELLQDLLGDWTLFQCWGGIGSHLGGQRIVWVESQEAGLTRIRQIRARRRQHGYQEHIS</sequence>
<organism evidence="2 3">
    <name type="scientific">Allochromatium vinosum (strain ATCC 17899 / DSM 180 / NBRC 103801 / NCIMB 10441 / D)</name>
    <name type="common">Chromatium vinosum</name>
    <dbReference type="NCBI Taxonomy" id="572477"/>
    <lineage>
        <taxon>Bacteria</taxon>
        <taxon>Pseudomonadati</taxon>
        <taxon>Pseudomonadota</taxon>
        <taxon>Gammaproteobacteria</taxon>
        <taxon>Chromatiales</taxon>
        <taxon>Chromatiaceae</taxon>
        <taxon>Allochromatium</taxon>
    </lineage>
</organism>
<dbReference type="CDD" id="cd07996">
    <property type="entry name" value="WGR_MMR_like"/>
    <property type="match status" value="1"/>
</dbReference>
<dbReference type="Proteomes" id="UP000001441">
    <property type="component" value="Plasmid pALVIN02"/>
</dbReference>
<evidence type="ECO:0000259" key="1">
    <source>
        <dbReference type="PROSITE" id="PS51977"/>
    </source>
</evidence>
<protein>
    <submittedName>
        <fullName evidence="2">Wgr</fullName>
    </submittedName>
</protein>
<dbReference type="InterPro" id="IPR036930">
    <property type="entry name" value="WGR_dom_sf"/>
</dbReference>
<accession>D3RWD5</accession>
<dbReference type="eggNOG" id="ENOG50338ZS">
    <property type="taxonomic scope" value="Bacteria"/>
</dbReference>
<dbReference type="SUPFAM" id="SSF142921">
    <property type="entry name" value="WGR domain-like"/>
    <property type="match status" value="1"/>
</dbReference>
<dbReference type="Pfam" id="PF05406">
    <property type="entry name" value="WGR"/>
    <property type="match status" value="1"/>
</dbReference>
<dbReference type="RefSeq" id="WP_012979572.1">
    <property type="nucleotide sequence ID" value="NC_013862.1"/>
</dbReference>
<dbReference type="KEGG" id="alv:Alvin_3256"/>
<evidence type="ECO:0000313" key="2">
    <source>
        <dbReference type="EMBL" id="ADC64147.1"/>
    </source>
</evidence>
<keyword evidence="3" id="KW-1185">Reference proteome</keyword>
<keyword evidence="2" id="KW-0614">Plasmid</keyword>
<feature type="domain" description="WGR" evidence="1">
    <location>
        <begin position="1"/>
        <end position="74"/>
    </location>
</feature>
<evidence type="ECO:0000313" key="3">
    <source>
        <dbReference type="Proteomes" id="UP000001441"/>
    </source>
</evidence>
<reference evidence="2 3" key="1">
    <citation type="journal article" date="2011" name="Stand. Genomic Sci.">
        <title>Complete genome sequence of Allochromatium vinosum DSM 180(T).</title>
        <authorList>
            <person name="Weissgerber T."/>
            <person name="Zigann R."/>
            <person name="Bruce D."/>
            <person name="Chang Y.J."/>
            <person name="Detter J.C."/>
            <person name="Han C."/>
            <person name="Hauser L."/>
            <person name="Jeffries C.D."/>
            <person name="Land M."/>
            <person name="Munk A.C."/>
            <person name="Tapia R."/>
            <person name="Dahl C."/>
        </authorList>
    </citation>
    <scope>NUCLEOTIDE SEQUENCE [LARGE SCALE GENOMIC DNA]</scope>
    <source>
        <strain evidence="3">ATCC 17899 / DSM 180 / NBRC 103801 / NCIMB 10441 / D</strain>
        <plasmid evidence="3">Plasmid pALVIN02</plasmid>
    </source>
</reference>
<dbReference type="AlphaFoldDB" id="D3RWD5"/>
<dbReference type="PROSITE" id="PS51977">
    <property type="entry name" value="WGR"/>
    <property type="match status" value="1"/>
</dbReference>
<proteinExistence type="predicted"/>
<name>D3RWD5_ALLVD</name>